<evidence type="ECO:0000313" key="2">
    <source>
        <dbReference type="Proteomes" id="UP001057279"/>
    </source>
</evidence>
<reference evidence="1" key="1">
    <citation type="submission" date="2022-03" db="EMBL/GenBank/DDBJ databases">
        <title>Genomic analyses of argali, domestic sheep and their hybrids provide insights into chromosomal evolution, heterosis and genetic basis of agronomic traits.</title>
        <authorList>
            <person name="Li M."/>
        </authorList>
    </citation>
    <scope>NUCLEOTIDE SEQUENCE</scope>
    <source>
        <strain evidence="1">F1 hybrid</strain>
    </source>
</reference>
<comment type="caution">
    <text evidence="1">The sequence shown here is derived from an EMBL/GenBank/DDBJ whole genome shotgun (WGS) entry which is preliminary data.</text>
</comment>
<name>A0ACB9UBN6_9CETA</name>
<dbReference type="Proteomes" id="UP001057279">
    <property type="component" value="Linkage Group LG20"/>
</dbReference>
<evidence type="ECO:0000313" key="1">
    <source>
        <dbReference type="EMBL" id="KAI4563614.1"/>
    </source>
</evidence>
<protein>
    <submittedName>
        <fullName evidence="1">Uncharacterized protein</fullName>
    </submittedName>
</protein>
<accession>A0ACB9UBN6</accession>
<organism evidence="1 2">
    <name type="scientific">Ovis ammon polii x Ovis aries</name>
    <dbReference type="NCBI Taxonomy" id="2918886"/>
    <lineage>
        <taxon>Eukaryota</taxon>
        <taxon>Metazoa</taxon>
        <taxon>Chordata</taxon>
        <taxon>Craniata</taxon>
        <taxon>Vertebrata</taxon>
        <taxon>Euteleostomi</taxon>
        <taxon>Mammalia</taxon>
        <taxon>Eutheria</taxon>
        <taxon>Laurasiatheria</taxon>
        <taxon>Artiodactyla</taxon>
        <taxon>Ruminantia</taxon>
        <taxon>Pecora</taxon>
        <taxon>Bovidae</taxon>
        <taxon>Caprinae</taxon>
        <taxon>Ovis</taxon>
    </lineage>
</organism>
<gene>
    <name evidence="1" type="ORF">MJG53_016188</name>
</gene>
<dbReference type="EMBL" id="CM043045">
    <property type="protein sequence ID" value="KAI4563614.1"/>
    <property type="molecule type" value="Genomic_DNA"/>
</dbReference>
<proteinExistence type="predicted"/>
<sequence>METQRASLSLGRRSLWLLLLGLVLASARAQALSYREAVLRAVDQLNEKSSEANLYRLLELDPPPKQDDENSNIPKPVSFRVKETVCPRTSQQPAEQCDFKENGLLKECVGTVTLDQVGNNFDITCAEAEDRGARKPVSFMVKETVCPRPSLQPSEQCDFKENGVIAQEFQFDVKPPSPGGERIWVDSHRGPLGRCIRISRYEGIKTSTIRGTPEAVLPSASAQALSYREAVLRAVGQLNERSSEANLYRLLELDPAPNDEVDPGTRKPVSFTVKETVCPRTTQQPPEECDFKENGLVKQCVGTVTLDPSNDQFDINCNEVSGPFWTEGVLGGGTLVRLLVREDSTCRRAAKSVYHNH</sequence>
<keyword evidence="2" id="KW-1185">Reference proteome</keyword>